<evidence type="ECO:0000313" key="7">
    <source>
        <dbReference type="Proteomes" id="UP000604046"/>
    </source>
</evidence>
<keyword evidence="1" id="KW-0479">Metal-binding</keyword>
<organism evidence="6 7">
    <name type="scientific">Symbiodinium natans</name>
    <dbReference type="NCBI Taxonomy" id="878477"/>
    <lineage>
        <taxon>Eukaryota</taxon>
        <taxon>Sar</taxon>
        <taxon>Alveolata</taxon>
        <taxon>Dinophyceae</taxon>
        <taxon>Suessiales</taxon>
        <taxon>Symbiodiniaceae</taxon>
        <taxon>Symbiodinium</taxon>
    </lineage>
</organism>
<dbReference type="InterPro" id="IPR027370">
    <property type="entry name" value="Znf-RING_euk"/>
</dbReference>
<protein>
    <recommendedName>
        <fullName evidence="5">RING-type domain-containing protein</fullName>
    </recommendedName>
</protein>
<dbReference type="SUPFAM" id="SSF57850">
    <property type="entry name" value="RING/U-box"/>
    <property type="match status" value="1"/>
</dbReference>
<dbReference type="Proteomes" id="UP000604046">
    <property type="component" value="Unassembled WGS sequence"/>
</dbReference>
<dbReference type="OrthoDB" id="2163411at2759"/>
<evidence type="ECO:0000256" key="1">
    <source>
        <dbReference type="ARBA" id="ARBA00022723"/>
    </source>
</evidence>
<dbReference type="InterPro" id="IPR013083">
    <property type="entry name" value="Znf_RING/FYVE/PHD"/>
</dbReference>
<sequence length="151" mass="16740">MQCPNCRLTATQIVRLFGVTGDEPCPLCLEEKDGVVALVPCGHTFCASCADDLAAHTTGRAEPARPVTPAEDLPFLAPEVPREIAVDVHFWWLGRCVVWTTLVRRFCDEVVLVDGDTMMPAQLGNWAVSPPTPVGQWLQEFRYSLRWEVAC</sequence>
<evidence type="ECO:0000256" key="4">
    <source>
        <dbReference type="PROSITE-ProRule" id="PRU00175"/>
    </source>
</evidence>
<dbReference type="GO" id="GO:0008270">
    <property type="term" value="F:zinc ion binding"/>
    <property type="evidence" value="ECO:0007669"/>
    <property type="project" value="UniProtKB-KW"/>
</dbReference>
<feature type="domain" description="RING-type" evidence="5">
    <location>
        <begin position="25"/>
        <end position="49"/>
    </location>
</feature>
<gene>
    <name evidence="6" type="ORF">SNAT2548_LOCUS15539</name>
</gene>
<proteinExistence type="predicted"/>
<keyword evidence="2 4" id="KW-0863">Zinc-finger</keyword>
<dbReference type="AlphaFoldDB" id="A0A812NFJ3"/>
<evidence type="ECO:0000259" key="5">
    <source>
        <dbReference type="PROSITE" id="PS50089"/>
    </source>
</evidence>
<dbReference type="Pfam" id="PF13445">
    <property type="entry name" value="zf-RING_UBOX"/>
    <property type="match status" value="1"/>
</dbReference>
<evidence type="ECO:0000256" key="2">
    <source>
        <dbReference type="ARBA" id="ARBA00022771"/>
    </source>
</evidence>
<name>A0A812NFJ3_9DINO</name>
<dbReference type="InterPro" id="IPR001841">
    <property type="entry name" value="Znf_RING"/>
</dbReference>
<dbReference type="PROSITE" id="PS50089">
    <property type="entry name" value="ZF_RING_2"/>
    <property type="match status" value="1"/>
</dbReference>
<keyword evidence="7" id="KW-1185">Reference proteome</keyword>
<dbReference type="EMBL" id="CAJNDS010002002">
    <property type="protein sequence ID" value="CAE7295139.1"/>
    <property type="molecule type" value="Genomic_DNA"/>
</dbReference>
<comment type="caution">
    <text evidence="6">The sequence shown here is derived from an EMBL/GenBank/DDBJ whole genome shotgun (WGS) entry which is preliminary data.</text>
</comment>
<dbReference type="Gene3D" id="3.30.40.10">
    <property type="entry name" value="Zinc/RING finger domain, C3HC4 (zinc finger)"/>
    <property type="match status" value="1"/>
</dbReference>
<reference evidence="6" key="1">
    <citation type="submission" date="2021-02" db="EMBL/GenBank/DDBJ databases">
        <authorList>
            <person name="Dougan E. K."/>
            <person name="Rhodes N."/>
            <person name="Thang M."/>
            <person name="Chan C."/>
        </authorList>
    </citation>
    <scope>NUCLEOTIDE SEQUENCE</scope>
</reference>
<keyword evidence="3" id="KW-0862">Zinc</keyword>
<accession>A0A812NFJ3</accession>
<evidence type="ECO:0000256" key="3">
    <source>
        <dbReference type="ARBA" id="ARBA00022833"/>
    </source>
</evidence>
<evidence type="ECO:0000313" key="6">
    <source>
        <dbReference type="EMBL" id="CAE7295139.1"/>
    </source>
</evidence>